<dbReference type="AlphaFoldDB" id="A0A399R0A7"/>
<feature type="region of interest" description="Disordered" evidence="1">
    <location>
        <begin position="55"/>
        <end position="88"/>
    </location>
</feature>
<dbReference type="InterPro" id="IPR030972">
    <property type="entry name" value="UrcA_uranyl"/>
</dbReference>
<protein>
    <submittedName>
        <fullName evidence="3">UrcA family protein</fullName>
    </submittedName>
</protein>
<dbReference type="OrthoDB" id="7627055at2"/>
<organism evidence="3 4">
    <name type="scientific">Henriciella barbarensis</name>
    <dbReference type="NCBI Taxonomy" id="86342"/>
    <lineage>
        <taxon>Bacteria</taxon>
        <taxon>Pseudomonadati</taxon>
        <taxon>Pseudomonadota</taxon>
        <taxon>Alphaproteobacteria</taxon>
        <taxon>Hyphomonadales</taxon>
        <taxon>Hyphomonadaceae</taxon>
        <taxon>Henriciella</taxon>
    </lineage>
</organism>
<evidence type="ECO:0000313" key="4">
    <source>
        <dbReference type="Proteomes" id="UP000265431"/>
    </source>
</evidence>
<dbReference type="EMBL" id="QWGB01000005">
    <property type="protein sequence ID" value="RIJ23735.1"/>
    <property type="molecule type" value="Genomic_DNA"/>
</dbReference>
<feature type="chain" id="PRO_5017448877" evidence="2">
    <location>
        <begin position="24"/>
        <end position="333"/>
    </location>
</feature>
<gene>
    <name evidence="3" type="ORF">D1224_05605</name>
</gene>
<keyword evidence="2" id="KW-0732">Signal</keyword>
<dbReference type="RefSeq" id="WP_119378924.1">
    <property type="nucleotide sequence ID" value="NZ_QWGB01000005.1"/>
</dbReference>
<proteinExistence type="predicted"/>
<evidence type="ECO:0000256" key="1">
    <source>
        <dbReference type="SAM" id="MobiDB-lite"/>
    </source>
</evidence>
<dbReference type="Proteomes" id="UP000265431">
    <property type="component" value="Unassembled WGS sequence"/>
</dbReference>
<sequence length="333" mass="36479">MKYLAATAAICLLPAWQAGSAQSYGCSELTGGGHVQTCGSSTSATKIIRVERQAYGHPPAPTNHHSSGDHGTRSAVRHHPGGYAHHANNYYGHGHHPVRHADRAATSYGFEWWTSDRYYGHGYRPTTSYQTHYPVHHGRNIGVYNGTRTYVTTPVSPCSYSVPRVTTSYSGCGGTVHSSAPRVTTYSAPVTHSSRTVTNSYAAHGDNYGHEGPYYDDYTPVVARASGYCAQEITALGEDRRGRQRYEVCYRDLSPVDDARGIEILYSRIARAADAACDANRGSLSYQRAERRCEAVAIERAVYDTGIEALQRHYLISTGQGAPRVTVGPLRRY</sequence>
<evidence type="ECO:0000256" key="2">
    <source>
        <dbReference type="SAM" id="SignalP"/>
    </source>
</evidence>
<dbReference type="NCBIfam" id="TIGR04433">
    <property type="entry name" value="UrcA_uranyl"/>
    <property type="match status" value="1"/>
</dbReference>
<feature type="signal peptide" evidence="2">
    <location>
        <begin position="1"/>
        <end position="23"/>
    </location>
</feature>
<comment type="caution">
    <text evidence="3">The sequence shown here is derived from an EMBL/GenBank/DDBJ whole genome shotgun (WGS) entry which is preliminary data.</text>
</comment>
<name>A0A399R0A7_9PROT</name>
<evidence type="ECO:0000313" key="3">
    <source>
        <dbReference type="EMBL" id="RIJ23735.1"/>
    </source>
</evidence>
<reference evidence="3 4" key="1">
    <citation type="submission" date="2018-08" db="EMBL/GenBank/DDBJ databases">
        <title>Henriciella mobilis sp. nov., isolated from seawater.</title>
        <authorList>
            <person name="Cheng H."/>
            <person name="Wu Y.-H."/>
            <person name="Xu X.-W."/>
            <person name="Guo L.-L."/>
        </authorList>
    </citation>
    <scope>NUCLEOTIDE SEQUENCE [LARGE SCALE GENOMIC DNA]</scope>
    <source>
        <strain evidence="3 4">CCUG66934</strain>
    </source>
</reference>
<keyword evidence="4" id="KW-1185">Reference proteome</keyword>
<accession>A0A399R0A7</accession>